<reference evidence="1" key="1">
    <citation type="submission" date="2023-02" db="EMBL/GenBank/DDBJ databases">
        <title>Complete genome sequence of Lactobacillus ruminis CACC888 isolated from Pig feces.</title>
        <authorList>
            <person name="Park S."/>
            <person name="Park M.A."/>
            <person name="Kim D.-H."/>
            <person name="Kim Y."/>
        </authorList>
    </citation>
    <scope>NUCLEOTIDE SEQUENCE</scope>
    <source>
        <strain evidence="1">CACC888</strain>
    </source>
</reference>
<dbReference type="AlphaFoldDB" id="A0AAQ2XIH3"/>
<name>A0AAQ2XIH3_9LACO</name>
<evidence type="ECO:0000313" key="1">
    <source>
        <dbReference type="EMBL" id="WDC82503.1"/>
    </source>
</evidence>
<dbReference type="RefSeq" id="WP_273745277.1">
    <property type="nucleotide sequence ID" value="NZ_CP117692.1"/>
</dbReference>
<evidence type="ECO:0008006" key="3">
    <source>
        <dbReference type="Google" id="ProtNLM"/>
    </source>
</evidence>
<dbReference type="Proteomes" id="UP001222683">
    <property type="component" value="Chromosome"/>
</dbReference>
<dbReference type="EMBL" id="CP117692">
    <property type="protein sequence ID" value="WDC82503.1"/>
    <property type="molecule type" value="Genomic_DNA"/>
</dbReference>
<organism evidence="1 2">
    <name type="scientific">Ligilactobacillus ruminis</name>
    <dbReference type="NCBI Taxonomy" id="1623"/>
    <lineage>
        <taxon>Bacteria</taxon>
        <taxon>Bacillati</taxon>
        <taxon>Bacillota</taxon>
        <taxon>Bacilli</taxon>
        <taxon>Lactobacillales</taxon>
        <taxon>Lactobacillaceae</taxon>
        <taxon>Ligilactobacillus</taxon>
    </lineage>
</organism>
<proteinExistence type="predicted"/>
<accession>A0AAQ2XIH3</accession>
<sequence length="299" mass="34288">MLYIQHGLNNAVMEPIEAKFCEFIRTYEPQTVKITKENKQQLKNNADYAFSGRLKNNKRTKENVEYRDLIAIDLDHIGSELENPQALFDRIKSNLGLCFAMYPTISNGLEGMRYRIVFSVPPLAPEDYQTLVKGLSYMLLQNGTISEIDKSNWKTSQIFGLPIRNQFSPEELIMYNLDGEILTRENTEKLLAENGGIRSLISRYEPPKKGNGKTVIQGNNTHTISYGAKLLNLIAGGISAGYRNNIMNKFLWYWYQQGMEPGKLYQLSCVVRKNFFEDDGSFTDLDNARILQSIIRKEK</sequence>
<gene>
    <name evidence="1" type="ORF">PSR59_02395</name>
</gene>
<protein>
    <recommendedName>
        <fullName evidence="3">Primase C-terminal 1 domain-containing protein</fullName>
    </recommendedName>
</protein>
<evidence type="ECO:0000313" key="2">
    <source>
        <dbReference type="Proteomes" id="UP001222683"/>
    </source>
</evidence>